<proteinExistence type="predicted"/>
<keyword evidence="2" id="KW-1185">Reference proteome</keyword>
<dbReference type="RefSeq" id="WP_042689058.1">
    <property type="nucleotide sequence ID" value="NZ_CP007264.1"/>
</dbReference>
<sequence length="267" mass="30976">MKLKPEDVERILKLREDGMKLDEIAAVLGVSRRRVLQVLKTKQIKTPGRKKKELPSEIVNLIVDLKERGHTIEEIHNHLLKTGVKISRYKVWSVIREHRTKQISGEILQTLLEWDAVVGILVLHITLKEQRNRLLLMVDVKNCKILLWKLAESLRLKPIIDTIDGVLECLKGKRTLILLSRTPPLVPTRGKDNKLTRHLKNLGVEYQWITSEELIRIQKRLSRRISKEISHENPYEWFKTRGVELVETSCSSYMKRIGMEVGKDGPA</sequence>
<reference evidence="1 2" key="1">
    <citation type="submission" date="2014-02" db="EMBL/GenBank/DDBJ databases">
        <title>Genome Sequence of an Hyperthermophilic Archaeon, Thermococcus nautili 30-1, producing viral vesicles.</title>
        <authorList>
            <person name="Oberto J."/>
            <person name="Gaudin M."/>
            <person name="Cossu M."/>
            <person name="Gorlas A."/>
            <person name="Slesarev A."/>
            <person name="Marguet E."/>
            <person name="Forterre P."/>
        </authorList>
    </citation>
    <scope>NUCLEOTIDE SEQUENCE [LARGE SCALE GENOMIC DNA]</scope>
    <source>
        <strain evidence="1 2">30-1</strain>
    </source>
</reference>
<dbReference type="OrthoDB" id="384981at2157"/>
<dbReference type="KEGG" id="tnu:BD01_0228"/>
<accession>W8NRY3</accession>
<gene>
    <name evidence="1" type="ORF">BD01_0228</name>
</gene>
<protein>
    <submittedName>
        <fullName evidence="1">Uncharacterized protein</fullName>
    </submittedName>
</protein>
<organism evidence="1 2">
    <name type="scientific">Thermococcus nautili</name>
    <dbReference type="NCBI Taxonomy" id="195522"/>
    <lineage>
        <taxon>Archaea</taxon>
        <taxon>Methanobacteriati</taxon>
        <taxon>Methanobacteriota</taxon>
        <taxon>Thermococci</taxon>
        <taxon>Thermococcales</taxon>
        <taxon>Thermococcaceae</taxon>
        <taxon>Thermococcus</taxon>
    </lineage>
</organism>
<evidence type="ECO:0000313" key="2">
    <source>
        <dbReference type="Proteomes" id="UP000019434"/>
    </source>
</evidence>
<dbReference type="SUPFAM" id="SSF46689">
    <property type="entry name" value="Homeodomain-like"/>
    <property type="match status" value="1"/>
</dbReference>
<dbReference type="InterPro" id="IPR009057">
    <property type="entry name" value="Homeodomain-like_sf"/>
</dbReference>
<dbReference type="AlphaFoldDB" id="W8NRY3"/>
<dbReference type="Proteomes" id="UP000019434">
    <property type="component" value="Chromosome"/>
</dbReference>
<dbReference type="EMBL" id="CP007264">
    <property type="protein sequence ID" value="AHL21857.1"/>
    <property type="molecule type" value="Genomic_DNA"/>
</dbReference>
<name>W8NRY3_9EURY</name>
<dbReference type="STRING" id="195522.BD01_0228"/>
<dbReference type="GeneID" id="24959156"/>
<dbReference type="Gene3D" id="1.10.10.60">
    <property type="entry name" value="Homeodomain-like"/>
    <property type="match status" value="1"/>
</dbReference>
<evidence type="ECO:0000313" key="1">
    <source>
        <dbReference type="EMBL" id="AHL21857.1"/>
    </source>
</evidence>
<dbReference type="HOGENOM" id="CLU_1040593_0_0_2"/>